<keyword evidence="3 9" id="KW-0597">Phosphoprotein</keyword>
<organism evidence="13 14">
    <name type="scientific">Paenibacillus baimaensis</name>
    <dbReference type="NCBI Taxonomy" id="2982185"/>
    <lineage>
        <taxon>Bacteria</taxon>
        <taxon>Bacillati</taxon>
        <taxon>Bacillota</taxon>
        <taxon>Bacilli</taxon>
        <taxon>Bacillales</taxon>
        <taxon>Paenibacillaceae</taxon>
        <taxon>Paenibacillus</taxon>
    </lineage>
</organism>
<evidence type="ECO:0000256" key="1">
    <source>
        <dbReference type="ARBA" id="ARBA00000085"/>
    </source>
</evidence>
<dbReference type="Pfam" id="PF00512">
    <property type="entry name" value="HisKA"/>
    <property type="match status" value="1"/>
</dbReference>
<dbReference type="PANTHER" id="PTHR43047">
    <property type="entry name" value="TWO-COMPONENT HISTIDINE PROTEIN KINASE"/>
    <property type="match status" value="1"/>
</dbReference>
<dbReference type="InterPro" id="IPR008979">
    <property type="entry name" value="Galactose-bd-like_sf"/>
</dbReference>
<dbReference type="SUPFAM" id="SSF55874">
    <property type="entry name" value="ATPase domain of HSP90 chaperone/DNA topoisomerase II/histidine kinase"/>
    <property type="match status" value="2"/>
</dbReference>
<feature type="domain" description="Histidine kinase" evidence="11">
    <location>
        <begin position="442"/>
        <end position="656"/>
    </location>
</feature>
<evidence type="ECO:0000256" key="8">
    <source>
        <dbReference type="ARBA" id="ARBA00023012"/>
    </source>
</evidence>
<dbReference type="InterPro" id="IPR005467">
    <property type="entry name" value="His_kinase_dom"/>
</dbReference>
<dbReference type="EMBL" id="JAOQIO010000124">
    <property type="protein sequence ID" value="MCU6798133.1"/>
    <property type="molecule type" value="Genomic_DNA"/>
</dbReference>
<evidence type="ECO:0000259" key="12">
    <source>
        <dbReference type="PROSITE" id="PS50110"/>
    </source>
</evidence>
<dbReference type="SUPFAM" id="SSF52172">
    <property type="entry name" value="CheY-like"/>
    <property type="match status" value="1"/>
</dbReference>
<name>A0ABT2UTY0_9BACL</name>
<keyword evidence="4" id="KW-0808">Transferase</keyword>
<dbReference type="SMART" id="SM00448">
    <property type="entry name" value="REC"/>
    <property type="match status" value="1"/>
</dbReference>
<dbReference type="PANTHER" id="PTHR43047:SF72">
    <property type="entry name" value="OSMOSENSING HISTIDINE PROTEIN KINASE SLN1"/>
    <property type="match status" value="1"/>
</dbReference>
<protein>
    <recommendedName>
        <fullName evidence="2">histidine kinase</fullName>
        <ecNumber evidence="2">2.7.13.3</ecNumber>
    </recommendedName>
</protein>
<dbReference type="InterPro" id="IPR003594">
    <property type="entry name" value="HATPase_dom"/>
</dbReference>
<evidence type="ECO:0000313" key="13">
    <source>
        <dbReference type="EMBL" id="MCU6798133.1"/>
    </source>
</evidence>
<keyword evidence="10" id="KW-0812">Transmembrane</keyword>
<feature type="transmembrane region" description="Helical" evidence="10">
    <location>
        <begin position="282"/>
        <end position="300"/>
    </location>
</feature>
<feature type="transmembrane region" description="Helical" evidence="10">
    <location>
        <begin position="216"/>
        <end position="237"/>
    </location>
</feature>
<evidence type="ECO:0000256" key="10">
    <source>
        <dbReference type="SAM" id="Phobius"/>
    </source>
</evidence>
<dbReference type="SUPFAM" id="SSF47384">
    <property type="entry name" value="Homodimeric domain of signal transducing histidine kinase"/>
    <property type="match status" value="1"/>
</dbReference>
<keyword evidence="14" id="KW-1185">Reference proteome</keyword>
<dbReference type="InterPro" id="IPR011006">
    <property type="entry name" value="CheY-like_superfamily"/>
</dbReference>
<dbReference type="SMART" id="SM00387">
    <property type="entry name" value="HATPase_c"/>
    <property type="match status" value="2"/>
</dbReference>
<feature type="transmembrane region" description="Helical" evidence="10">
    <location>
        <begin position="367"/>
        <end position="388"/>
    </location>
</feature>
<dbReference type="Pfam" id="PF06580">
    <property type="entry name" value="His_kinase"/>
    <property type="match status" value="1"/>
</dbReference>
<evidence type="ECO:0000256" key="7">
    <source>
        <dbReference type="ARBA" id="ARBA00022840"/>
    </source>
</evidence>
<dbReference type="RefSeq" id="WP_262688788.1">
    <property type="nucleotide sequence ID" value="NZ_JAOQIO010000124.1"/>
</dbReference>
<keyword evidence="6" id="KW-0418">Kinase</keyword>
<evidence type="ECO:0000256" key="9">
    <source>
        <dbReference type="PROSITE-ProRule" id="PRU00169"/>
    </source>
</evidence>
<evidence type="ECO:0000256" key="2">
    <source>
        <dbReference type="ARBA" id="ARBA00012438"/>
    </source>
</evidence>
<gene>
    <name evidence="13" type="ORF">OB236_39005</name>
</gene>
<dbReference type="EC" id="2.7.13.3" evidence="2"/>
<dbReference type="InterPro" id="IPR001789">
    <property type="entry name" value="Sig_transdc_resp-reg_receiver"/>
</dbReference>
<comment type="caution">
    <text evidence="13">The sequence shown here is derived from an EMBL/GenBank/DDBJ whole genome shotgun (WGS) entry which is preliminary data.</text>
</comment>
<evidence type="ECO:0000256" key="5">
    <source>
        <dbReference type="ARBA" id="ARBA00022741"/>
    </source>
</evidence>
<accession>A0ABT2UTY0</accession>
<dbReference type="InterPro" id="IPR003661">
    <property type="entry name" value="HisK_dim/P_dom"/>
</dbReference>
<evidence type="ECO:0000313" key="14">
    <source>
        <dbReference type="Proteomes" id="UP001652445"/>
    </source>
</evidence>
<dbReference type="Gene3D" id="1.10.287.130">
    <property type="match status" value="1"/>
</dbReference>
<dbReference type="GO" id="GO:0005524">
    <property type="term" value="F:ATP binding"/>
    <property type="evidence" value="ECO:0007669"/>
    <property type="project" value="UniProtKB-KW"/>
</dbReference>
<dbReference type="Pfam" id="PF00072">
    <property type="entry name" value="Response_reg"/>
    <property type="match status" value="1"/>
</dbReference>
<evidence type="ECO:0000256" key="3">
    <source>
        <dbReference type="ARBA" id="ARBA00022553"/>
    </source>
</evidence>
<dbReference type="CDD" id="cd17574">
    <property type="entry name" value="REC_OmpR"/>
    <property type="match status" value="1"/>
</dbReference>
<dbReference type="InterPro" id="IPR036097">
    <property type="entry name" value="HisK_dim/P_sf"/>
</dbReference>
<keyword evidence="7 13" id="KW-0067">ATP-binding</keyword>
<feature type="transmembrane region" description="Helical" evidence="10">
    <location>
        <begin position="12"/>
        <end position="30"/>
    </location>
</feature>
<feature type="transmembrane region" description="Helical" evidence="10">
    <location>
        <begin position="340"/>
        <end position="360"/>
    </location>
</feature>
<evidence type="ECO:0000256" key="6">
    <source>
        <dbReference type="ARBA" id="ARBA00022777"/>
    </source>
</evidence>
<dbReference type="InterPro" id="IPR010559">
    <property type="entry name" value="Sig_transdc_His_kin_internal"/>
</dbReference>
<feature type="transmembrane region" description="Helical" evidence="10">
    <location>
        <begin position="307"/>
        <end position="328"/>
    </location>
</feature>
<keyword evidence="10" id="KW-0472">Membrane</keyword>
<dbReference type="Gene3D" id="3.40.50.2300">
    <property type="match status" value="1"/>
</dbReference>
<dbReference type="SMART" id="SM00388">
    <property type="entry name" value="HisKA"/>
    <property type="match status" value="1"/>
</dbReference>
<dbReference type="SUPFAM" id="SSF49785">
    <property type="entry name" value="Galactose-binding domain-like"/>
    <property type="match status" value="1"/>
</dbReference>
<dbReference type="PROSITE" id="PS50110">
    <property type="entry name" value="RESPONSE_REGULATORY"/>
    <property type="match status" value="1"/>
</dbReference>
<keyword evidence="5" id="KW-0547">Nucleotide-binding</keyword>
<dbReference type="InterPro" id="IPR036890">
    <property type="entry name" value="HATPase_C_sf"/>
</dbReference>
<feature type="modified residue" description="4-aspartylphosphate" evidence="9">
    <location>
        <position position="761"/>
    </location>
</feature>
<feature type="domain" description="Response regulatory" evidence="12">
    <location>
        <begin position="712"/>
        <end position="828"/>
    </location>
</feature>
<dbReference type="Gene3D" id="3.30.565.10">
    <property type="entry name" value="Histidine kinase-like ATPase, C-terminal domain"/>
    <property type="match status" value="2"/>
</dbReference>
<dbReference type="PRINTS" id="PR00344">
    <property type="entry name" value="BCTRLSENSOR"/>
</dbReference>
<comment type="catalytic activity">
    <reaction evidence="1">
        <text>ATP + protein L-histidine = ADP + protein N-phospho-L-histidine.</text>
        <dbReference type="EC" id="2.7.13.3"/>
    </reaction>
</comment>
<proteinExistence type="predicted"/>
<evidence type="ECO:0000259" key="11">
    <source>
        <dbReference type="PROSITE" id="PS50109"/>
    </source>
</evidence>
<dbReference type="InterPro" id="IPR004358">
    <property type="entry name" value="Sig_transdc_His_kin-like_C"/>
</dbReference>
<dbReference type="CDD" id="cd00082">
    <property type="entry name" value="HisKA"/>
    <property type="match status" value="1"/>
</dbReference>
<dbReference type="PROSITE" id="PS50109">
    <property type="entry name" value="HIS_KIN"/>
    <property type="match status" value="2"/>
</dbReference>
<feature type="transmembrane region" description="Helical" evidence="10">
    <location>
        <begin position="244"/>
        <end position="262"/>
    </location>
</feature>
<keyword evidence="8" id="KW-0902">Two-component regulatory system</keyword>
<evidence type="ECO:0000256" key="4">
    <source>
        <dbReference type="ARBA" id="ARBA00022679"/>
    </source>
</evidence>
<reference evidence="13 14" key="1">
    <citation type="submission" date="2022-09" db="EMBL/GenBank/DDBJ databases">
        <authorList>
            <person name="Han X.L."/>
            <person name="Wang Q."/>
            <person name="Lu T."/>
        </authorList>
    </citation>
    <scope>NUCLEOTIDE SEQUENCE [LARGE SCALE GENOMIC DNA]</scope>
    <source>
        <strain evidence="13 14">WQ 127069</strain>
    </source>
</reference>
<dbReference type="Pfam" id="PF02518">
    <property type="entry name" value="HATPase_c"/>
    <property type="match status" value="2"/>
</dbReference>
<keyword evidence="10" id="KW-1133">Transmembrane helix</keyword>
<feature type="domain" description="Histidine kinase" evidence="11">
    <location>
        <begin position="939"/>
        <end position="1038"/>
    </location>
</feature>
<sequence length="1041" mass="118374">MTTSKNEIKLSHVIYLLVFILLLVVVRWNWHNQLSLPNPPSVKQGVLDLRGLELDHSRIFPMDGEWLFYPGQWVGASNIAGASQGQMLQVPGNWNAVFDPANKEAYGYGTYYVRILLDRPLIEPLGIWFQSIYTASEVEINGEVLAHFGVLAEGREGHVSETKSFLVPFAQTNQMELNLFVRAANHESPLKGGIIKSVQFGTQKEVNQKYLVSTGLQLTVCVIFLLHALYALIIYLMNVRKTEFLVFFLMMVASAMTVAVYHNGLLFQWVEADFAWRVKLKAFAFMWFAFFVLLMGRSFIGNQRKGVAFYSYVLVLIAYNLFIVIGSAEMVLYSLEKEHYMMLYYIPLFWTAYYFIRMVLNKEVGALYLLFSVISIINNILWGTVYYAGAAQFMFYPIDLIAAITSFSAYWFKRYFHNSDEVLLLNTQLAEANRLKDRFLANTSHELRTPLHGIMNISQSVLTRKKDMLDEQSQRDMELLIMISNRMSHTLNDLLDVVRLQDKRITLRRSAVQVQSLAAGVFDMLRFLTDGTKVQLRLNIKEDLPFVYADEERLVQILINLVHNAIKHTQEGSVELAAVQDNGQVWIHVRDTGAGMDEAMQKRAFMPYEQGAFGGGGIGLGLSICKDLVELHGSELVVVSQPGKGSVFSFQLPMLDERRQSFIPDRTEQEMDSLTLVRAQITAEAAAMVAASYEIKEVHPISIPQGGSDRFRVLAVDDDPVNLKVLIQILSTEDYYIETAYSAREALDKLHHEQWDLIIADVMMPGTSGYELTRLIRERFSLFELPIILLTARGESEDIYAGFLAGANDYVTKPADAVELKYRAWSLSSLKQAVNERLRIEAAYLQAQIHPHFLFNTLNSIMALSEIDTEKMRELTEAFTAYLRISFDFLTAGKLVPLARELHLVENYVYIEQQRFEERLQVEWEVNVDMEVLIPPLTIQPLVENAVRHGILKLSKGGTVRIRIERQAEAVRFSVIDTGIGMDDEQISKLLRPAGKEYRGIGLFNTHSRLTQLYGQGLQIQSKSGEGTTVSFIIPDSIRQK</sequence>
<dbReference type="Proteomes" id="UP001652445">
    <property type="component" value="Unassembled WGS sequence"/>
</dbReference>